<keyword evidence="4" id="KW-0238">DNA-binding</keyword>
<dbReference type="CDD" id="cd15568">
    <property type="entry name" value="PHD5_NSD"/>
    <property type="match status" value="1"/>
</dbReference>
<evidence type="ECO:0000256" key="1">
    <source>
        <dbReference type="ARBA" id="ARBA00022723"/>
    </source>
</evidence>
<feature type="region of interest" description="Disordered" evidence="6">
    <location>
        <begin position="1427"/>
        <end position="1468"/>
    </location>
</feature>
<evidence type="ECO:0000256" key="6">
    <source>
        <dbReference type="SAM" id="MobiDB-lite"/>
    </source>
</evidence>
<feature type="domain" description="C3H1-type" evidence="8">
    <location>
        <begin position="1466"/>
        <end position="1491"/>
    </location>
</feature>
<protein>
    <submittedName>
        <fullName evidence="12">OLC1v1010981C1</fullName>
    </submittedName>
</protein>
<dbReference type="InterPro" id="IPR036128">
    <property type="entry name" value="Plus3-like_sf"/>
</dbReference>
<dbReference type="SUPFAM" id="SSF159042">
    <property type="entry name" value="Plus3-like"/>
    <property type="match status" value="1"/>
</dbReference>
<keyword evidence="3 5" id="KW-0862">Zinc</keyword>
<dbReference type="SUPFAM" id="SSF57903">
    <property type="entry name" value="FYVE/PHD zinc finger"/>
    <property type="match status" value="1"/>
</dbReference>
<accession>A0AAV1DST8</accession>
<dbReference type="SUPFAM" id="SSF55277">
    <property type="entry name" value="GYF domain"/>
    <property type="match status" value="1"/>
</dbReference>
<reference evidence="12" key="1">
    <citation type="submission" date="2023-03" db="EMBL/GenBank/DDBJ databases">
        <authorList>
            <person name="Julca I."/>
        </authorList>
    </citation>
    <scope>NUCLEOTIDE SEQUENCE</scope>
</reference>
<dbReference type="SMART" id="SM00444">
    <property type="entry name" value="GYF"/>
    <property type="match status" value="1"/>
</dbReference>
<dbReference type="Pfam" id="PF02213">
    <property type="entry name" value="GYF"/>
    <property type="match status" value="1"/>
</dbReference>
<dbReference type="FunFam" id="3.30.40.10:FF:000303">
    <property type="entry name" value="Zinc finger CCCH domain-containing protein 19"/>
    <property type="match status" value="1"/>
</dbReference>
<feature type="domain" description="Plus3" evidence="10">
    <location>
        <begin position="544"/>
        <end position="677"/>
    </location>
</feature>
<dbReference type="Gene3D" id="3.30.1490.40">
    <property type="match status" value="1"/>
</dbReference>
<dbReference type="InterPro" id="IPR001965">
    <property type="entry name" value="Znf_PHD"/>
</dbReference>
<dbReference type="InterPro" id="IPR000571">
    <property type="entry name" value="Znf_CCCH"/>
</dbReference>
<dbReference type="PROSITE" id="PS50103">
    <property type="entry name" value="ZF_C3H1"/>
    <property type="match status" value="1"/>
</dbReference>
<dbReference type="PANTHER" id="PTHR46695:SF4">
    <property type="entry name" value="ZINC FINGER CCCH DOMAIN-CONTAINING PROTEIN 44"/>
    <property type="match status" value="1"/>
</dbReference>
<feature type="domain" description="PHD-type" evidence="7">
    <location>
        <begin position="126"/>
        <end position="192"/>
    </location>
</feature>
<dbReference type="InterPro" id="IPR011011">
    <property type="entry name" value="Znf_FYVE_PHD"/>
</dbReference>
<dbReference type="InterPro" id="IPR036885">
    <property type="entry name" value="SWIB_MDM2_dom_sf"/>
</dbReference>
<dbReference type="CDD" id="cd10567">
    <property type="entry name" value="SWIB-MDM2_like"/>
    <property type="match status" value="1"/>
</dbReference>
<evidence type="ECO:0000259" key="9">
    <source>
        <dbReference type="PROSITE" id="PS50829"/>
    </source>
</evidence>
<dbReference type="InterPro" id="IPR004343">
    <property type="entry name" value="Plus-3_dom"/>
</dbReference>
<dbReference type="SMART" id="SM00151">
    <property type="entry name" value="SWIB"/>
    <property type="match status" value="1"/>
</dbReference>
<feature type="compositionally biased region" description="Polar residues" evidence="6">
    <location>
        <begin position="1269"/>
        <end position="1282"/>
    </location>
</feature>
<feature type="compositionally biased region" description="Gly residues" evidence="6">
    <location>
        <begin position="1427"/>
        <end position="1436"/>
    </location>
</feature>
<keyword evidence="1 5" id="KW-0479">Metal-binding</keyword>
<evidence type="ECO:0000259" key="11">
    <source>
        <dbReference type="PROSITE" id="PS51925"/>
    </source>
</evidence>
<feature type="region of interest" description="Disordered" evidence="6">
    <location>
        <begin position="1255"/>
        <end position="1359"/>
    </location>
</feature>
<dbReference type="InterPro" id="IPR058668">
    <property type="entry name" value="NERD_dom"/>
</dbReference>
<dbReference type="CDD" id="cd00072">
    <property type="entry name" value="GYF"/>
    <property type="match status" value="1"/>
</dbReference>
<dbReference type="SMART" id="SM00249">
    <property type="entry name" value="PHD"/>
    <property type="match status" value="1"/>
</dbReference>
<proteinExistence type="predicted"/>
<evidence type="ECO:0000256" key="2">
    <source>
        <dbReference type="ARBA" id="ARBA00022771"/>
    </source>
</evidence>
<dbReference type="PROSITE" id="PS51360">
    <property type="entry name" value="PLUS3"/>
    <property type="match status" value="1"/>
</dbReference>
<dbReference type="Pfam" id="PF02201">
    <property type="entry name" value="SWIB"/>
    <property type="match status" value="1"/>
</dbReference>
<dbReference type="EMBL" id="OX459123">
    <property type="protein sequence ID" value="CAI9110889.1"/>
    <property type="molecule type" value="Genomic_DNA"/>
</dbReference>
<dbReference type="Gene3D" id="3.30.40.10">
    <property type="entry name" value="Zinc/RING finger domain, C3HC4 (zinc finger)"/>
    <property type="match status" value="1"/>
</dbReference>
<dbReference type="PROSITE" id="PS50016">
    <property type="entry name" value="ZF_PHD_2"/>
    <property type="match status" value="1"/>
</dbReference>
<evidence type="ECO:0000313" key="12">
    <source>
        <dbReference type="EMBL" id="CAI9110889.1"/>
    </source>
</evidence>
<dbReference type="InterPro" id="IPR003169">
    <property type="entry name" value="GYF"/>
</dbReference>
<feature type="region of interest" description="Disordered" evidence="6">
    <location>
        <begin position="95"/>
        <end position="122"/>
    </location>
</feature>
<dbReference type="SMART" id="SM00719">
    <property type="entry name" value="Plus3"/>
    <property type="match status" value="1"/>
</dbReference>
<dbReference type="InterPro" id="IPR019835">
    <property type="entry name" value="SWIB_domain"/>
</dbReference>
<dbReference type="GO" id="GO:0003677">
    <property type="term" value="F:DNA binding"/>
    <property type="evidence" value="ECO:0007669"/>
    <property type="project" value="UniProtKB-KW"/>
</dbReference>
<dbReference type="Gene3D" id="3.90.70.200">
    <property type="entry name" value="Plus-3 domain"/>
    <property type="match status" value="1"/>
</dbReference>
<dbReference type="InterPro" id="IPR013083">
    <property type="entry name" value="Znf_RING/FYVE/PHD"/>
</dbReference>
<keyword evidence="2 5" id="KW-0863">Zinc-finger</keyword>
<evidence type="ECO:0000259" key="8">
    <source>
        <dbReference type="PROSITE" id="PS50103"/>
    </source>
</evidence>
<feature type="compositionally biased region" description="Basic residues" evidence="6">
    <location>
        <begin position="754"/>
        <end position="763"/>
    </location>
</feature>
<dbReference type="InterPro" id="IPR003121">
    <property type="entry name" value="SWIB_MDM2_domain"/>
</dbReference>
<dbReference type="PANTHER" id="PTHR46695">
    <property type="entry name" value="ZINC FINGER CCCH DOMAIN-CONTAINING PROTEIN 44-RELATED"/>
    <property type="match status" value="1"/>
</dbReference>
<dbReference type="Pfam" id="PF03126">
    <property type="entry name" value="Plus-3"/>
    <property type="match status" value="1"/>
</dbReference>
<evidence type="ECO:0000259" key="7">
    <source>
        <dbReference type="PROSITE" id="PS50016"/>
    </source>
</evidence>
<dbReference type="InterPro" id="IPR036855">
    <property type="entry name" value="Znf_CCCH_sf"/>
</dbReference>
<dbReference type="PROSITE" id="PS50829">
    <property type="entry name" value="GYF"/>
    <property type="match status" value="1"/>
</dbReference>
<evidence type="ECO:0000313" key="13">
    <source>
        <dbReference type="Proteomes" id="UP001161247"/>
    </source>
</evidence>
<feature type="domain" description="DM2" evidence="11">
    <location>
        <begin position="403"/>
        <end position="486"/>
    </location>
</feature>
<gene>
    <name evidence="12" type="ORF">OLC1_LOCUS18434</name>
</gene>
<sequence length="1491" mass="163352">MDGGDSRAAPNVPRVENLETAAATNVMSQTFDQIVKTLGLDDQCLSGPEKDDSQLDGGLHPVGAGVTDVPARIVEAPAVSGQAVRVNTVMVGHVGQLNGKRKRGRPPRGTAPAPKPQPPKPTYEDEDVCFICFDGGSLVLCDRKGCPKAYHPACIKRDEAFFRSKAKWNCGWHICSVCQKASHYMCYTCTYSLCKGCTKGADYVCVRGNKGFCTTCMKTIMLIEKKDTGQEKVQVDFDDKLSWEYLFKVYWTCLKDSLSLTVDELMQAKNPWRAQMMDYKQRPPLINHSLNGSMVSVSVRSSENLELNMPKEQHRQSSSDHSSVYGIVAPICVTVSENSELNMPSKQQSPGHNYSVNENMVSTSVGPSETSELNVYKEQHVQQVPGSNNSAIEKLSSDNSEKLAESKDWASKELLEFVSHMKNGDTSALSPFDVQSLILEYIKRNNLRDPRRKSQIICDIRLKNLFGKPRVGHIEMLKLLEYHILIKEEGQNNGFIPAGIVGSVADKVGADQNSNLLIDQNKKRRTRKKAEERAPQTNLDDLAAIDVHNISLIYLRRNLVESLVGGDENFRDKVVGSIVRIRVSSNDQGQDIYRLVQVVGTTKAAEPYKLGDKTTDYMLEVLNLNKKETLQIDAISDQDFSPEECRRLRQSIRYKLVKLFTVGEIQTKAIALQAVKLDDMLAAEILRFNHLRDRANEKGQYVEKLQLLKTPEERQRRLTEIPEVHADPKMNPDCESEEDDVGGKDKNQNEVSRAKRPKFHNNRSRPITSKRKVEEGTKKAHNPNENWNTKHEIQVTVNGPESEWSNKAIGKASNASVSSGGLSAIGISEMDKMWHYRDPNGKVQGPFAMMQLRKWSTTGYFPADMKIWSIDELNESMLLTDALDGQFCKAPSLEKVPCLQDTSRPPSSKHSFNLEQAVEQQVSGYETKELKSALDHSSHNSCAPTMHHITSGDSLESSNGPIDARQSSGQNLRPFLLNLDLNQKDSNSGLAAIATPPNDTADGAADMLDLPSPTPRTFHEILAGQSIQKKETKLDVPVQGSVRSGLPTPIRKLMDEALSSPASGEKQENLLSTTTKPMEVVLPCTSPKPTDDYQGEQPVENNQSVLNKVSVPDAGPSWSASLGIGGSQLHEVAHQWPGYPPAASKPSDEGWGSGLVSMASVKPTEILDDQVGIPNLNINPLVHSSTSHPPSHISSWQAGVHEPIEFSTLAEESVSDLLAEVDAMESQSGLASPTSGMKLNDELIDNCRNDCFSSIEELSPTPDAGKSDAVSSGEVQFPSQSPVVDDPGVDSQADVFDPLRRPDGNSATSSERETRSTNVPPNPRESGANIHPPEGCTTSQSMTPTPMTRGRNLEPLDTGWPGLQANMNMGWAGSPQGFPNMGWGAAMGGPWVNPNFNLGAYGAGIGWDSPRSRYGAERFSSPRDWGYQGGESGYGRGRPMWGRQPHGGGGGGGGSSSGGGYSRPPPKGQRVCKFYESGHCKKGALCDYLHP</sequence>
<feature type="domain" description="GYF" evidence="9">
    <location>
        <begin position="831"/>
        <end position="884"/>
    </location>
</feature>
<evidence type="ECO:0000256" key="4">
    <source>
        <dbReference type="ARBA" id="ARBA00023125"/>
    </source>
</evidence>
<dbReference type="InterPro" id="IPR019786">
    <property type="entry name" value="Zinc_finger_PHD-type_CS"/>
</dbReference>
<dbReference type="PROSITE" id="PS51925">
    <property type="entry name" value="SWIB_MDM2"/>
    <property type="match status" value="1"/>
</dbReference>
<feature type="compositionally biased region" description="Low complexity" evidence="6">
    <location>
        <begin position="1337"/>
        <end position="1348"/>
    </location>
</feature>
<dbReference type="GO" id="GO:0008270">
    <property type="term" value="F:zinc ion binding"/>
    <property type="evidence" value="ECO:0007669"/>
    <property type="project" value="UniProtKB-KW"/>
</dbReference>
<feature type="zinc finger region" description="C3H1-type" evidence="5">
    <location>
        <begin position="1466"/>
        <end position="1491"/>
    </location>
</feature>
<evidence type="ECO:0000259" key="10">
    <source>
        <dbReference type="PROSITE" id="PS51360"/>
    </source>
</evidence>
<dbReference type="SUPFAM" id="SSF90229">
    <property type="entry name" value="CCCH zinc finger"/>
    <property type="match status" value="1"/>
</dbReference>
<keyword evidence="13" id="KW-1185">Reference proteome</keyword>
<dbReference type="SUPFAM" id="SSF47592">
    <property type="entry name" value="SWIB/MDM2 domain"/>
    <property type="match status" value="1"/>
</dbReference>
<dbReference type="Gene3D" id="1.10.245.10">
    <property type="entry name" value="SWIB/MDM2 domain"/>
    <property type="match status" value="1"/>
</dbReference>
<feature type="compositionally biased region" description="Gly residues" evidence="6">
    <location>
        <begin position="1445"/>
        <end position="1461"/>
    </location>
</feature>
<dbReference type="InterPro" id="IPR035445">
    <property type="entry name" value="GYF-like_dom_sf"/>
</dbReference>
<evidence type="ECO:0000256" key="5">
    <source>
        <dbReference type="PROSITE-ProRule" id="PRU00723"/>
    </source>
</evidence>
<organism evidence="12 13">
    <name type="scientific">Oldenlandia corymbosa var. corymbosa</name>
    <dbReference type="NCBI Taxonomy" id="529605"/>
    <lineage>
        <taxon>Eukaryota</taxon>
        <taxon>Viridiplantae</taxon>
        <taxon>Streptophyta</taxon>
        <taxon>Embryophyta</taxon>
        <taxon>Tracheophyta</taxon>
        <taxon>Spermatophyta</taxon>
        <taxon>Magnoliopsida</taxon>
        <taxon>eudicotyledons</taxon>
        <taxon>Gunneridae</taxon>
        <taxon>Pentapetalae</taxon>
        <taxon>asterids</taxon>
        <taxon>lamiids</taxon>
        <taxon>Gentianales</taxon>
        <taxon>Rubiaceae</taxon>
        <taxon>Rubioideae</taxon>
        <taxon>Spermacoceae</taxon>
        <taxon>Hedyotis-Oldenlandia complex</taxon>
        <taxon>Oldenlandia</taxon>
    </lineage>
</organism>
<dbReference type="PROSITE" id="PS01359">
    <property type="entry name" value="ZF_PHD_1"/>
    <property type="match status" value="1"/>
</dbReference>
<evidence type="ECO:0000256" key="3">
    <source>
        <dbReference type="ARBA" id="ARBA00022833"/>
    </source>
</evidence>
<dbReference type="InterPro" id="IPR019787">
    <property type="entry name" value="Znf_PHD-finger"/>
</dbReference>
<feature type="region of interest" description="Disordered" evidence="6">
    <location>
        <begin position="726"/>
        <end position="785"/>
    </location>
</feature>
<dbReference type="Pfam" id="PF25980">
    <property type="entry name" value="NERD_plant"/>
    <property type="match status" value="1"/>
</dbReference>
<name>A0AAV1DST8_OLDCO</name>
<dbReference type="Proteomes" id="UP001161247">
    <property type="component" value="Chromosome 6"/>
</dbReference>